<comment type="caution">
    <text evidence="8">The sequence shown here is derived from an EMBL/GenBank/DDBJ whole genome shotgun (WGS) entry which is preliminary data.</text>
</comment>
<dbReference type="InterPro" id="IPR050492">
    <property type="entry name" value="Bact_metal-bind_prot9"/>
</dbReference>
<dbReference type="InterPro" id="IPR006129">
    <property type="entry name" value="AdhesinB"/>
</dbReference>
<evidence type="ECO:0000256" key="2">
    <source>
        <dbReference type="ARBA" id="ARBA00011028"/>
    </source>
</evidence>
<dbReference type="Proteomes" id="UP000487929">
    <property type="component" value="Unassembled WGS sequence"/>
</dbReference>
<dbReference type="InterPro" id="IPR006127">
    <property type="entry name" value="ZnuA-like"/>
</dbReference>
<keyword evidence="5" id="KW-0732">Signal</keyword>
<evidence type="ECO:0000256" key="3">
    <source>
        <dbReference type="ARBA" id="ARBA00022448"/>
    </source>
</evidence>
<evidence type="ECO:0000313" key="8">
    <source>
        <dbReference type="EMBL" id="NAW35681.1"/>
    </source>
</evidence>
<evidence type="ECO:0000256" key="1">
    <source>
        <dbReference type="ARBA" id="ARBA00004196"/>
    </source>
</evidence>
<dbReference type="PANTHER" id="PTHR42953">
    <property type="entry name" value="HIGH-AFFINITY ZINC UPTAKE SYSTEM PROTEIN ZNUA-RELATED"/>
    <property type="match status" value="1"/>
</dbReference>
<dbReference type="SUPFAM" id="SSF53807">
    <property type="entry name" value="Helical backbone' metal receptor"/>
    <property type="match status" value="1"/>
</dbReference>
<dbReference type="GO" id="GO:0007155">
    <property type="term" value="P:cell adhesion"/>
    <property type="evidence" value="ECO:0007669"/>
    <property type="project" value="InterPro"/>
</dbReference>
<dbReference type="Gene3D" id="3.40.50.1980">
    <property type="entry name" value="Nitrogenase molybdenum iron protein domain"/>
    <property type="match status" value="2"/>
</dbReference>
<evidence type="ECO:0000256" key="7">
    <source>
        <dbReference type="SAM" id="MobiDB-lite"/>
    </source>
</evidence>
<dbReference type="AlphaFoldDB" id="A0A7X4W9V4"/>
<evidence type="ECO:0000256" key="5">
    <source>
        <dbReference type="ARBA" id="ARBA00022729"/>
    </source>
</evidence>
<proteinExistence type="inferred from homology"/>
<dbReference type="GO" id="GO:0046872">
    <property type="term" value="F:metal ion binding"/>
    <property type="evidence" value="ECO:0007669"/>
    <property type="project" value="UniProtKB-KW"/>
</dbReference>
<evidence type="ECO:0000256" key="4">
    <source>
        <dbReference type="ARBA" id="ARBA00022723"/>
    </source>
</evidence>
<dbReference type="PANTHER" id="PTHR42953:SF1">
    <property type="entry name" value="METAL-BINDING PROTEIN HI_0362-RELATED"/>
    <property type="match status" value="1"/>
</dbReference>
<name>A0A7X4W9V4_9GAMM</name>
<dbReference type="Pfam" id="PF01297">
    <property type="entry name" value="ZnuA"/>
    <property type="match status" value="1"/>
</dbReference>
<dbReference type="PRINTS" id="PR00691">
    <property type="entry name" value="ADHESINB"/>
</dbReference>
<evidence type="ECO:0000256" key="6">
    <source>
        <dbReference type="RuleBase" id="RU003512"/>
    </source>
</evidence>
<dbReference type="GO" id="GO:0030001">
    <property type="term" value="P:metal ion transport"/>
    <property type="evidence" value="ECO:0007669"/>
    <property type="project" value="InterPro"/>
</dbReference>
<keyword evidence="9" id="KW-1185">Reference proteome</keyword>
<reference evidence="8 9" key="1">
    <citation type="submission" date="2019-12" db="EMBL/GenBank/DDBJ databases">
        <title>Draft genome sequencing of Halomonas alimentaria DSM 15356.</title>
        <authorList>
            <person name="Pandiyan K."/>
            <person name="Kushwaha P."/>
            <person name="Gowdham M."/>
            <person name="Chakdar H."/>
            <person name="Singh A."/>
            <person name="Kumar M."/>
            <person name="Saxena A.K."/>
        </authorList>
    </citation>
    <scope>NUCLEOTIDE SEQUENCE [LARGE SCALE GENOMIC DNA]</scope>
    <source>
        <strain evidence="8 9">DSM 15356</strain>
    </source>
</reference>
<dbReference type="PRINTS" id="PR00690">
    <property type="entry name" value="ADHESNFAMILY"/>
</dbReference>
<keyword evidence="3 6" id="KW-0813">Transport</keyword>
<keyword evidence="4" id="KW-0479">Metal-binding</keyword>
<comment type="similarity">
    <text evidence="2 6">Belongs to the bacterial solute-binding protein 9 family.</text>
</comment>
<gene>
    <name evidence="8" type="ORF">GRB96_14815</name>
</gene>
<accession>A0A7X4W9V4</accession>
<sequence>MVSAALKAQGYRGDRQAAISKVPPARYPKGISSPPEECPLPSPRLLSIPIAALCALLSWGQAVAGEVPTLRLVATTGMVADIVREVGDERVEVQGLMGPGVDPHLYRQTRSDVVAMSRADAVFWNGLSLEVQLAELLERLARRRPVFAVAEGVPREALLADEQYPDQPDPHVWMDPGRWRHAVIAVRDALIELDPDGTDDYEASAEAYLEELEELDAYAREVLASIPETSRVLVTAHDAFGYFGDAYGLEVMGIQGFSTESEAGLSRIETLVDLLVEREIGAIFVETSVSERSIRALIEGAAAVGHEVRIGGELFSDAMGPEGSYEGSWLGMLDHNVTTIARALDGDAPQAGWQARLALADPGSAEEE</sequence>
<comment type="subcellular location">
    <subcellularLocation>
        <location evidence="1">Cell envelope</location>
    </subcellularLocation>
</comment>
<organism evidence="8 9">
    <name type="scientific">Halomonas alimentaria</name>
    <dbReference type="NCBI Taxonomy" id="147248"/>
    <lineage>
        <taxon>Bacteria</taxon>
        <taxon>Pseudomonadati</taxon>
        <taxon>Pseudomonadota</taxon>
        <taxon>Gammaproteobacteria</taxon>
        <taxon>Oceanospirillales</taxon>
        <taxon>Halomonadaceae</taxon>
        <taxon>Halomonas</taxon>
    </lineage>
</organism>
<protein>
    <submittedName>
        <fullName evidence="8">Zinc ABC transporter solute-binding protein</fullName>
    </submittedName>
</protein>
<dbReference type="EMBL" id="WUTT01000001">
    <property type="protein sequence ID" value="NAW35681.1"/>
    <property type="molecule type" value="Genomic_DNA"/>
</dbReference>
<evidence type="ECO:0000313" key="9">
    <source>
        <dbReference type="Proteomes" id="UP000487929"/>
    </source>
</evidence>
<dbReference type="InterPro" id="IPR006128">
    <property type="entry name" value="Lipoprotein_PsaA-like"/>
</dbReference>
<dbReference type="OrthoDB" id="9810636at2"/>
<dbReference type="GO" id="GO:0030313">
    <property type="term" value="C:cell envelope"/>
    <property type="evidence" value="ECO:0007669"/>
    <property type="project" value="UniProtKB-SubCell"/>
</dbReference>
<feature type="region of interest" description="Disordered" evidence="7">
    <location>
        <begin position="17"/>
        <end position="36"/>
    </location>
</feature>